<dbReference type="InterPro" id="IPR027417">
    <property type="entry name" value="P-loop_NTPase"/>
</dbReference>
<comment type="caution">
    <text evidence="5">The sequence shown here is derived from an EMBL/GenBank/DDBJ whole genome shotgun (WGS) entry which is preliminary data.</text>
</comment>
<evidence type="ECO:0000256" key="3">
    <source>
        <dbReference type="ARBA" id="ARBA00022840"/>
    </source>
</evidence>
<dbReference type="Proteomes" id="UP000179099">
    <property type="component" value="Unassembled WGS sequence"/>
</dbReference>
<dbReference type="GO" id="GO:0005524">
    <property type="term" value="F:ATP binding"/>
    <property type="evidence" value="ECO:0007669"/>
    <property type="project" value="UniProtKB-KW"/>
</dbReference>
<organism evidence="5 6">
    <name type="scientific">Candidatus Portnoybacteria bacterium RBG_19FT_COMBO_36_7</name>
    <dbReference type="NCBI Taxonomy" id="1801992"/>
    <lineage>
        <taxon>Bacteria</taxon>
        <taxon>Candidatus Portnoyibacteriota</taxon>
    </lineage>
</organism>
<comment type="similarity">
    <text evidence="1">Belongs to the GSP E family.</text>
</comment>
<evidence type="ECO:0000313" key="6">
    <source>
        <dbReference type="Proteomes" id="UP000179099"/>
    </source>
</evidence>
<dbReference type="Pfam" id="PF00437">
    <property type="entry name" value="T2SSE"/>
    <property type="match status" value="1"/>
</dbReference>
<protein>
    <recommendedName>
        <fullName evidence="4">Bacterial type II secretion system protein E domain-containing protein</fullName>
    </recommendedName>
</protein>
<dbReference type="STRING" id="1801992.A2Y98_01475"/>
<accession>A0A1G2F6I2</accession>
<name>A0A1G2F6I2_9BACT</name>
<reference evidence="5 6" key="1">
    <citation type="journal article" date="2016" name="Nat. Commun.">
        <title>Thousands of microbial genomes shed light on interconnected biogeochemical processes in an aquifer system.</title>
        <authorList>
            <person name="Anantharaman K."/>
            <person name="Brown C.T."/>
            <person name="Hug L.A."/>
            <person name="Sharon I."/>
            <person name="Castelle C.J."/>
            <person name="Probst A.J."/>
            <person name="Thomas B.C."/>
            <person name="Singh A."/>
            <person name="Wilkins M.J."/>
            <person name="Karaoz U."/>
            <person name="Brodie E.L."/>
            <person name="Williams K.H."/>
            <person name="Hubbard S.S."/>
            <person name="Banfield J.F."/>
        </authorList>
    </citation>
    <scope>NUCLEOTIDE SEQUENCE [LARGE SCALE GENOMIC DNA]</scope>
</reference>
<dbReference type="SUPFAM" id="SSF52540">
    <property type="entry name" value="P-loop containing nucleoside triphosphate hydrolases"/>
    <property type="match status" value="1"/>
</dbReference>
<dbReference type="Gene3D" id="3.40.50.300">
    <property type="entry name" value="P-loop containing nucleotide triphosphate hydrolases"/>
    <property type="match status" value="1"/>
</dbReference>
<sequence>MEELYERAVSQSLTRGIVINPEIKTKLEKESMERVNVEKILSNTHQEEILKYIITFSLLLRATDIHIEPTQTDLLVRCRVDGILQDVAKMQRIFHLPLLGEIKILGGLKTKQFAGVQEGRFNIDFAGQSLDTRLSIIAGGYGETAVIRILGLSRDVQTEKGSLDLKMMGIREEIYPLFDKEFHKPTGVILTTGPTGSGKSTTLYGILQQLNVRGTKIMTIEDPIEYRMSGILQTQIDTASGYTFAAALKSFLRQNPNIIMVGEIRDEETAKIAIQASLTGHMVISTLHTNDAASTVQRLINLGITSGDIASSINAIMAQRLVRKLCPDCKTPYKPETAIVSEIQKTMATLPKNVKAPNLSNIKLYKPKGCPKCKNIGYWGQVGLYEILIKDENLQTLFAKGAQTLEIKKAAQEAGMITLRQDGLIKALEGLTTIDEVERVTGELEKTEI</sequence>
<dbReference type="EMBL" id="MHMW01000028">
    <property type="protein sequence ID" value="OGZ33685.1"/>
    <property type="molecule type" value="Genomic_DNA"/>
</dbReference>
<dbReference type="GO" id="GO:0016887">
    <property type="term" value="F:ATP hydrolysis activity"/>
    <property type="evidence" value="ECO:0007669"/>
    <property type="project" value="TreeGrafter"/>
</dbReference>
<feature type="domain" description="Bacterial type II secretion system protein E" evidence="4">
    <location>
        <begin position="47"/>
        <end position="439"/>
    </location>
</feature>
<keyword evidence="3" id="KW-0067">ATP-binding</keyword>
<dbReference type="CDD" id="cd01129">
    <property type="entry name" value="PulE-GspE-like"/>
    <property type="match status" value="1"/>
</dbReference>
<proteinExistence type="inferred from homology"/>
<dbReference type="InterPro" id="IPR001482">
    <property type="entry name" value="T2SS/T4SS_dom"/>
</dbReference>
<evidence type="ECO:0000256" key="2">
    <source>
        <dbReference type="ARBA" id="ARBA00022741"/>
    </source>
</evidence>
<dbReference type="GO" id="GO:0005886">
    <property type="term" value="C:plasma membrane"/>
    <property type="evidence" value="ECO:0007669"/>
    <property type="project" value="TreeGrafter"/>
</dbReference>
<dbReference type="PANTHER" id="PTHR30258:SF1">
    <property type="entry name" value="PROTEIN TRANSPORT PROTEIN HOFB HOMOLOG"/>
    <property type="match status" value="1"/>
</dbReference>
<evidence type="ECO:0000259" key="4">
    <source>
        <dbReference type="Pfam" id="PF00437"/>
    </source>
</evidence>
<dbReference type="FunFam" id="3.40.50.300:FF:000398">
    <property type="entry name" value="Type IV pilus assembly ATPase PilB"/>
    <property type="match status" value="1"/>
</dbReference>
<dbReference type="AlphaFoldDB" id="A0A1G2F6I2"/>
<dbReference type="PANTHER" id="PTHR30258">
    <property type="entry name" value="TYPE II SECRETION SYSTEM PROTEIN GSPE-RELATED"/>
    <property type="match status" value="1"/>
</dbReference>
<keyword evidence="2" id="KW-0547">Nucleotide-binding</keyword>
<dbReference type="Gene3D" id="3.30.450.90">
    <property type="match status" value="1"/>
</dbReference>
<evidence type="ECO:0000256" key="1">
    <source>
        <dbReference type="ARBA" id="ARBA00006611"/>
    </source>
</evidence>
<gene>
    <name evidence="5" type="ORF">A2Y98_01475</name>
</gene>
<evidence type="ECO:0000313" key="5">
    <source>
        <dbReference type="EMBL" id="OGZ33685.1"/>
    </source>
</evidence>